<gene>
    <name evidence="2" type="ORF">IHE39_24565</name>
</gene>
<accession>A0ABR9GUW4</accession>
<dbReference type="RefSeq" id="WP_192568306.1">
    <property type="nucleotide sequence ID" value="NZ_JACZEP010000011.1"/>
</dbReference>
<organism evidence="2 3">
    <name type="scientific">Aminobacter carboxidus</name>
    <dbReference type="NCBI Taxonomy" id="376165"/>
    <lineage>
        <taxon>Bacteria</taxon>
        <taxon>Pseudomonadati</taxon>
        <taxon>Pseudomonadota</taxon>
        <taxon>Alphaproteobacteria</taxon>
        <taxon>Hyphomicrobiales</taxon>
        <taxon>Phyllobacteriaceae</taxon>
        <taxon>Aminobacter</taxon>
    </lineage>
</organism>
<evidence type="ECO:0000256" key="1">
    <source>
        <dbReference type="SAM" id="MobiDB-lite"/>
    </source>
</evidence>
<feature type="region of interest" description="Disordered" evidence="1">
    <location>
        <begin position="86"/>
        <end position="110"/>
    </location>
</feature>
<sequence length="128" mass="13563">MKRPTRPFVVEVKKKRGSPAKSRSIWGDLDLSALAAEPLAATGLTSEPVGNDPNPAVKVERARNAGSAIESPSEDHDAYAIADANHAEAQRAEVETEGAVEEPTRSPRNVSDVATNFFCHVGSVGNVD</sequence>
<feature type="region of interest" description="Disordered" evidence="1">
    <location>
        <begin position="1"/>
        <end position="22"/>
    </location>
</feature>
<evidence type="ECO:0000313" key="2">
    <source>
        <dbReference type="EMBL" id="MBE1207475.1"/>
    </source>
</evidence>
<dbReference type="Proteomes" id="UP000598227">
    <property type="component" value="Unassembled WGS sequence"/>
</dbReference>
<proteinExistence type="predicted"/>
<keyword evidence="3" id="KW-1185">Reference proteome</keyword>
<name>A0ABR9GUW4_9HYPH</name>
<comment type="caution">
    <text evidence="2">The sequence shown here is derived from an EMBL/GenBank/DDBJ whole genome shotgun (WGS) entry which is preliminary data.</text>
</comment>
<reference evidence="2 3" key="1">
    <citation type="submission" date="2020-09" db="EMBL/GenBank/DDBJ databases">
        <title>Draft Genome Sequence of Aminobacter carboxidus type strain DSM 1086, a soil Gram-negative carboxydobacterium.</title>
        <authorList>
            <person name="Turrini P."/>
            <person name="Tescari M."/>
            <person name="Artuso I."/>
            <person name="Lugli G.A."/>
            <person name="Frangipani E."/>
            <person name="Ventura M."/>
            <person name="Visca P."/>
        </authorList>
    </citation>
    <scope>NUCLEOTIDE SEQUENCE [LARGE SCALE GENOMIC DNA]</scope>
    <source>
        <strain evidence="2 3">DSM 1086</strain>
    </source>
</reference>
<evidence type="ECO:0000313" key="3">
    <source>
        <dbReference type="Proteomes" id="UP000598227"/>
    </source>
</evidence>
<protein>
    <submittedName>
        <fullName evidence="2">Uncharacterized protein</fullName>
    </submittedName>
</protein>
<dbReference type="EMBL" id="JACZEP010000011">
    <property type="protein sequence ID" value="MBE1207475.1"/>
    <property type="molecule type" value="Genomic_DNA"/>
</dbReference>